<protein>
    <submittedName>
        <fullName evidence="2">Uncharacterized protein</fullName>
    </submittedName>
</protein>
<dbReference type="AlphaFoldDB" id="A0A7S2R8Y1"/>
<evidence type="ECO:0000313" key="2">
    <source>
        <dbReference type="EMBL" id="CAD9664177.1"/>
    </source>
</evidence>
<feature type="region of interest" description="Disordered" evidence="1">
    <location>
        <begin position="28"/>
        <end position="60"/>
    </location>
</feature>
<evidence type="ECO:0000256" key="1">
    <source>
        <dbReference type="SAM" id="MobiDB-lite"/>
    </source>
</evidence>
<name>A0A7S2R8Y1_9STRA</name>
<organism evidence="2">
    <name type="scientific">Rhizochromulina marina</name>
    <dbReference type="NCBI Taxonomy" id="1034831"/>
    <lineage>
        <taxon>Eukaryota</taxon>
        <taxon>Sar</taxon>
        <taxon>Stramenopiles</taxon>
        <taxon>Ochrophyta</taxon>
        <taxon>Dictyochophyceae</taxon>
        <taxon>Rhizochromulinales</taxon>
        <taxon>Rhizochromulina</taxon>
    </lineage>
</organism>
<dbReference type="EMBL" id="HBHJ01003152">
    <property type="protein sequence ID" value="CAD9664177.1"/>
    <property type="molecule type" value="Transcribed_RNA"/>
</dbReference>
<accession>A0A7S2R8Y1</accession>
<reference evidence="2" key="1">
    <citation type="submission" date="2021-01" db="EMBL/GenBank/DDBJ databases">
        <authorList>
            <person name="Corre E."/>
            <person name="Pelletier E."/>
            <person name="Niang G."/>
            <person name="Scheremetjew M."/>
            <person name="Finn R."/>
            <person name="Kale V."/>
            <person name="Holt S."/>
            <person name="Cochrane G."/>
            <person name="Meng A."/>
            <person name="Brown T."/>
            <person name="Cohen L."/>
        </authorList>
    </citation>
    <scope>NUCLEOTIDE SEQUENCE</scope>
    <source>
        <strain evidence="2">CCMP1243</strain>
    </source>
</reference>
<proteinExistence type="predicted"/>
<sequence>MPLASFSLHLDAQPIIFVDYLHSRREDEADPTCTTYARAGEPPTAHGDVTQPKPGTRCSASGEHAMWQWVAPTSLDTSYRHQNLRGQRQTGVVHGVRRSS</sequence>
<gene>
    <name evidence="2" type="ORF">RMAR1173_LOCUS2008</name>
</gene>